<evidence type="ECO:0000256" key="1">
    <source>
        <dbReference type="ARBA" id="ARBA00022741"/>
    </source>
</evidence>
<dbReference type="OrthoDB" id="9808833at2"/>
<dbReference type="Proteomes" id="UP000295636">
    <property type="component" value="Unassembled WGS sequence"/>
</dbReference>
<dbReference type="PANTHER" id="PTHR43519">
    <property type="entry name" value="ATP-DEPENDENT RNA HELICASE HRPB"/>
    <property type="match status" value="1"/>
</dbReference>
<dbReference type="AlphaFoldDB" id="A0A4R5KB76"/>
<dbReference type="NCBIfam" id="TIGR01970">
    <property type="entry name" value="DEAH_box_HrpB"/>
    <property type="match status" value="1"/>
</dbReference>
<dbReference type="InterPro" id="IPR010225">
    <property type="entry name" value="HrpB"/>
</dbReference>
<dbReference type="PROSITE" id="PS51192">
    <property type="entry name" value="HELICASE_ATP_BIND_1"/>
    <property type="match status" value="1"/>
</dbReference>
<evidence type="ECO:0000313" key="8">
    <source>
        <dbReference type="Proteomes" id="UP000295636"/>
    </source>
</evidence>
<name>A0A4R5KB76_9BACL</name>
<keyword evidence="2" id="KW-0378">Hydrolase</keyword>
<sequence length="878" mass="94472">MNHKLPIDPVLPDVIEALRASASAVLVAPPGAGKTTRVPLALLNDAAWDGRRILMLEPRRMAARAAARYMAAALGEQIGDTVGYRVRLDSKVGPKTRIEVITEGVLTRLLQRDPALEDVGIVIFDEFHERSLQADLGLALCLQAQSVLRDDLRLLVMSATLDAEPIAALLNDAPIIRSEGRSFPVETVYLDRRIEGRMEPAVARCVARALQAESGDLLVFLPGAGEIRRTEAELRAMQLGAHVRVAPLHGSLPQQAQDAALAPGPAGTRKIVLATSIAESSLTVEGVRVVIDSGLMRVPRFSTRTGMTRLETIAVSRASADQRRGRAGRLEPGVCYRLWTEQDDRQLAPRTVPELLEADLAPLALELAAWGAAPDELLWLDPPPAAAYAQARELLGRLGALAADGTLTPQGRQMVELGVHPRLSHMLLQAVPLGLGALACELAALLNERDILRGDGAHNCDMRLRLEALRRASARSSADDAGPDGAASALPAIGGLSRQAGAAMAADANAAGSGPGIGTDNAAGLAGPQTDAAAIRRIVAEARQWRRALGLAEGKPNDVNDCGLLLAFAYPDRIGQRRSSGRFLLSGGRGAYIAQQQPLSDAAYLVAADLDGHGPESRIDLAAPVSLQELEAHFSDRISVESGIVWERSAQAVRGRSRHRLGALVLKETPLASPGAEETLAALLAGIAEEGLGLLPWTKAANQYLERLRFMRHHDLKWPDASDEALLAALGDWLGPHVYGIKSRAELQRLKTVEALESLLTWDQRRELDSVAPTHIAVPSGSRIAVDYGNPAAPAIHVRLQEMFGLQETPRIAGGKVPLTLHLLSPAQRPVQVTRDLASFWRDAYFEVKKDLKGRYPKHYWPDDPLVALPTNRTRPRP</sequence>
<dbReference type="GO" id="GO:0004386">
    <property type="term" value="F:helicase activity"/>
    <property type="evidence" value="ECO:0007669"/>
    <property type="project" value="UniProtKB-KW"/>
</dbReference>
<proteinExistence type="predicted"/>
<evidence type="ECO:0000256" key="2">
    <source>
        <dbReference type="ARBA" id="ARBA00022801"/>
    </source>
</evidence>
<dbReference type="GO" id="GO:0003676">
    <property type="term" value="F:nucleic acid binding"/>
    <property type="evidence" value="ECO:0007669"/>
    <property type="project" value="InterPro"/>
</dbReference>
<feature type="domain" description="Helicase C-terminal" evidence="6">
    <location>
        <begin position="197"/>
        <end position="371"/>
    </location>
</feature>
<dbReference type="CDD" id="cd18791">
    <property type="entry name" value="SF2_C_RHA"/>
    <property type="match status" value="1"/>
</dbReference>
<dbReference type="CDD" id="cd17990">
    <property type="entry name" value="DEXHc_HrpB"/>
    <property type="match status" value="1"/>
</dbReference>
<dbReference type="SMART" id="SM00490">
    <property type="entry name" value="HELICc"/>
    <property type="match status" value="1"/>
</dbReference>
<evidence type="ECO:0000259" key="6">
    <source>
        <dbReference type="PROSITE" id="PS51194"/>
    </source>
</evidence>
<dbReference type="SMART" id="SM00487">
    <property type="entry name" value="DEXDc"/>
    <property type="match status" value="1"/>
</dbReference>
<keyword evidence="4" id="KW-0067">ATP-binding</keyword>
<dbReference type="PANTHER" id="PTHR43519:SF1">
    <property type="entry name" value="ATP-DEPENDENT RNA HELICASE HRPB"/>
    <property type="match status" value="1"/>
</dbReference>
<evidence type="ECO:0000259" key="5">
    <source>
        <dbReference type="PROSITE" id="PS51192"/>
    </source>
</evidence>
<dbReference type="FunFam" id="3.40.50.300:FF:002125">
    <property type="entry name" value="ATP-dependent helicase HrpB"/>
    <property type="match status" value="1"/>
</dbReference>
<keyword evidence="8" id="KW-1185">Reference proteome</keyword>
<protein>
    <submittedName>
        <fullName evidence="7">ATP-dependent helicase HrpB</fullName>
    </submittedName>
</protein>
<organism evidence="7 8">
    <name type="scientific">Paenibacillus piri</name>
    <dbReference type="NCBI Taxonomy" id="2547395"/>
    <lineage>
        <taxon>Bacteria</taxon>
        <taxon>Bacillati</taxon>
        <taxon>Bacillota</taxon>
        <taxon>Bacilli</taxon>
        <taxon>Bacillales</taxon>
        <taxon>Paenibacillaceae</taxon>
        <taxon>Paenibacillus</taxon>
    </lineage>
</organism>
<gene>
    <name evidence="7" type="primary">hrpB</name>
    <name evidence="7" type="ORF">E1757_30355</name>
</gene>
<accession>A0A4R5KB76</accession>
<dbReference type="InterPro" id="IPR013689">
    <property type="entry name" value="RNA_helicase_ATP-dep_HrpB_C"/>
</dbReference>
<dbReference type="InterPro" id="IPR048333">
    <property type="entry name" value="HA2_WH"/>
</dbReference>
<dbReference type="Pfam" id="PF08482">
    <property type="entry name" value="HrpB_C"/>
    <property type="match status" value="1"/>
</dbReference>
<evidence type="ECO:0000256" key="4">
    <source>
        <dbReference type="ARBA" id="ARBA00022840"/>
    </source>
</evidence>
<dbReference type="InterPro" id="IPR049614">
    <property type="entry name" value="HrpB_DEXH"/>
</dbReference>
<dbReference type="Gene3D" id="1.20.120.1080">
    <property type="match status" value="1"/>
</dbReference>
<dbReference type="PIRSF" id="PIRSF005496">
    <property type="entry name" value="ATP_hel_hrpB"/>
    <property type="match status" value="1"/>
</dbReference>
<reference evidence="7 8" key="1">
    <citation type="submission" date="2019-03" db="EMBL/GenBank/DDBJ databases">
        <title>This is whole genome sequence of Paenibacillus sp MS74 strain.</title>
        <authorList>
            <person name="Trinh H.N."/>
        </authorList>
    </citation>
    <scope>NUCLEOTIDE SEQUENCE [LARGE SCALE GENOMIC DNA]</scope>
    <source>
        <strain evidence="7 8">MS74</strain>
    </source>
</reference>
<dbReference type="InterPro" id="IPR007502">
    <property type="entry name" value="Helicase-assoc_dom"/>
</dbReference>
<dbReference type="Gene3D" id="3.40.50.300">
    <property type="entry name" value="P-loop containing nucleotide triphosphate hydrolases"/>
    <property type="match status" value="2"/>
</dbReference>
<dbReference type="GO" id="GO:0016787">
    <property type="term" value="F:hydrolase activity"/>
    <property type="evidence" value="ECO:0007669"/>
    <property type="project" value="UniProtKB-KW"/>
</dbReference>
<evidence type="ECO:0000256" key="3">
    <source>
        <dbReference type="ARBA" id="ARBA00022806"/>
    </source>
</evidence>
<dbReference type="InterPro" id="IPR011545">
    <property type="entry name" value="DEAD/DEAH_box_helicase_dom"/>
</dbReference>
<feature type="domain" description="Helicase ATP-binding" evidence="5">
    <location>
        <begin position="15"/>
        <end position="179"/>
    </location>
</feature>
<dbReference type="EMBL" id="SMRT01000021">
    <property type="protein sequence ID" value="TDF92391.1"/>
    <property type="molecule type" value="Genomic_DNA"/>
</dbReference>
<dbReference type="SUPFAM" id="SSF52540">
    <property type="entry name" value="P-loop containing nucleoside triphosphate hydrolases"/>
    <property type="match status" value="1"/>
</dbReference>
<keyword evidence="1" id="KW-0547">Nucleotide-binding</keyword>
<dbReference type="GO" id="GO:0005524">
    <property type="term" value="F:ATP binding"/>
    <property type="evidence" value="ECO:0007669"/>
    <property type="project" value="UniProtKB-KW"/>
</dbReference>
<dbReference type="PROSITE" id="PS51194">
    <property type="entry name" value="HELICASE_CTER"/>
    <property type="match status" value="1"/>
</dbReference>
<comment type="caution">
    <text evidence="7">The sequence shown here is derived from an EMBL/GenBank/DDBJ whole genome shotgun (WGS) entry which is preliminary data.</text>
</comment>
<dbReference type="InterPro" id="IPR027417">
    <property type="entry name" value="P-loop_NTPase"/>
</dbReference>
<dbReference type="InterPro" id="IPR001650">
    <property type="entry name" value="Helicase_C-like"/>
</dbReference>
<dbReference type="SMART" id="SM00847">
    <property type="entry name" value="HA2"/>
    <property type="match status" value="1"/>
</dbReference>
<keyword evidence="3 7" id="KW-0347">Helicase</keyword>
<evidence type="ECO:0000313" key="7">
    <source>
        <dbReference type="EMBL" id="TDF92391.1"/>
    </source>
</evidence>
<dbReference type="InterPro" id="IPR014001">
    <property type="entry name" value="Helicase_ATP-bd"/>
</dbReference>
<dbReference type="Pfam" id="PF00270">
    <property type="entry name" value="DEAD"/>
    <property type="match status" value="1"/>
</dbReference>
<dbReference type="Pfam" id="PF04408">
    <property type="entry name" value="WHD_HA2"/>
    <property type="match status" value="1"/>
</dbReference>
<dbReference type="Pfam" id="PF00271">
    <property type="entry name" value="Helicase_C"/>
    <property type="match status" value="1"/>
</dbReference>